<comment type="caution">
    <text evidence="6">The sequence shown here is derived from an EMBL/GenBank/DDBJ whole genome shotgun (WGS) entry which is preliminary data.</text>
</comment>
<dbReference type="OrthoDB" id="5405464at2"/>
<evidence type="ECO:0000256" key="5">
    <source>
        <dbReference type="SAM" id="Phobius"/>
    </source>
</evidence>
<reference evidence="6 7" key="1">
    <citation type="submission" date="2018-11" db="EMBL/GenBank/DDBJ databases">
        <title>Vibrio LJC006 sp. nov., isolated from seawater during the bloom of the enteromorpha.</title>
        <authorList>
            <person name="Liang J."/>
        </authorList>
    </citation>
    <scope>NUCLEOTIDE SEQUENCE [LARGE SCALE GENOMIC DNA]</scope>
    <source>
        <strain evidence="6 7">LJC006</strain>
    </source>
</reference>
<feature type="transmembrane region" description="Helical" evidence="5">
    <location>
        <begin position="71"/>
        <end position="104"/>
    </location>
</feature>
<evidence type="ECO:0008006" key="8">
    <source>
        <dbReference type="Google" id="ProtNLM"/>
    </source>
</evidence>
<evidence type="ECO:0000313" key="6">
    <source>
        <dbReference type="EMBL" id="RQW65092.1"/>
    </source>
</evidence>
<sequence length="124" mass="13831">MTDTTTSEAVVNNKLVMSDDGRTHAIICYSLMLLACLLGFTSIIAVVWAYIKRGNTGDPIADQHLSNVITVFWVSLILSIVGALTWFFFIGGFIILITAIWVIYRMVKGLIRVLDRKPFNDSFA</sequence>
<proteinExistence type="predicted"/>
<keyword evidence="4 5" id="KW-0472">Membrane</keyword>
<keyword evidence="2 5" id="KW-0812">Transmembrane</keyword>
<organism evidence="6 7">
    <name type="scientific">Vibrio viridaestus</name>
    <dbReference type="NCBI Taxonomy" id="2487322"/>
    <lineage>
        <taxon>Bacteria</taxon>
        <taxon>Pseudomonadati</taxon>
        <taxon>Pseudomonadota</taxon>
        <taxon>Gammaproteobacteria</taxon>
        <taxon>Vibrionales</taxon>
        <taxon>Vibrionaceae</taxon>
        <taxon>Vibrio</taxon>
    </lineage>
</organism>
<evidence type="ECO:0000256" key="3">
    <source>
        <dbReference type="ARBA" id="ARBA00022989"/>
    </source>
</evidence>
<evidence type="ECO:0000256" key="2">
    <source>
        <dbReference type="ARBA" id="ARBA00022692"/>
    </source>
</evidence>
<dbReference type="Pfam" id="PF09685">
    <property type="entry name" value="MamF_MmsF"/>
    <property type="match status" value="1"/>
</dbReference>
<keyword evidence="7" id="KW-1185">Reference proteome</keyword>
<evidence type="ECO:0000256" key="4">
    <source>
        <dbReference type="ARBA" id="ARBA00023136"/>
    </source>
</evidence>
<evidence type="ECO:0000313" key="7">
    <source>
        <dbReference type="Proteomes" id="UP000281112"/>
    </source>
</evidence>
<gene>
    <name evidence="6" type="ORF">EES38_03400</name>
</gene>
<evidence type="ECO:0000256" key="1">
    <source>
        <dbReference type="ARBA" id="ARBA00004141"/>
    </source>
</evidence>
<accession>A0A3N9U5U5</accession>
<dbReference type="Proteomes" id="UP000281112">
    <property type="component" value="Unassembled WGS sequence"/>
</dbReference>
<feature type="transmembrane region" description="Helical" evidence="5">
    <location>
        <begin position="26"/>
        <end position="51"/>
    </location>
</feature>
<comment type="subcellular location">
    <subcellularLocation>
        <location evidence="1">Membrane</location>
        <topology evidence="1">Multi-pass membrane protein</topology>
    </subcellularLocation>
</comment>
<name>A0A3N9U5U5_9VIBR</name>
<dbReference type="AlphaFoldDB" id="A0A3N9U5U5"/>
<keyword evidence="3 5" id="KW-1133">Transmembrane helix</keyword>
<dbReference type="InterPro" id="IPR019109">
    <property type="entry name" value="MamF_MmsF"/>
</dbReference>
<protein>
    <recommendedName>
        <fullName evidence="8">DUF4870 domain-containing protein</fullName>
    </recommendedName>
</protein>
<dbReference type="EMBL" id="RJVQ01000001">
    <property type="protein sequence ID" value="RQW65092.1"/>
    <property type="molecule type" value="Genomic_DNA"/>
</dbReference>
<dbReference type="RefSeq" id="WP_124935746.1">
    <property type="nucleotide sequence ID" value="NZ_RJVQ01000001.1"/>
</dbReference>